<evidence type="ECO:0000259" key="10">
    <source>
        <dbReference type="Pfam" id="PF00082"/>
    </source>
</evidence>
<comment type="caution">
    <text evidence="11">The sequence shown here is derived from an EMBL/GenBank/DDBJ whole genome shotgun (WGS) entry which is preliminary data.</text>
</comment>
<dbReference type="AlphaFoldDB" id="A0A660LD43"/>
<dbReference type="InterPro" id="IPR000209">
    <property type="entry name" value="Peptidase_S8/S53_dom"/>
</dbReference>
<dbReference type="EMBL" id="RBIL01000001">
    <property type="protein sequence ID" value="RKQ92922.1"/>
    <property type="molecule type" value="Genomic_DNA"/>
</dbReference>
<evidence type="ECO:0000313" key="12">
    <source>
        <dbReference type="Proteomes" id="UP000278962"/>
    </source>
</evidence>
<dbReference type="PROSITE" id="PS51892">
    <property type="entry name" value="SUBTILASE"/>
    <property type="match status" value="1"/>
</dbReference>
<protein>
    <submittedName>
        <fullName evidence="11">Subtilisin family serine protease</fullName>
    </submittedName>
</protein>
<reference evidence="11 12" key="1">
    <citation type="submission" date="2018-10" db="EMBL/GenBank/DDBJ databases">
        <title>Genomic Encyclopedia of Archaeal and Bacterial Type Strains, Phase II (KMG-II): from individual species to whole genera.</title>
        <authorList>
            <person name="Goeker M."/>
        </authorList>
    </citation>
    <scope>NUCLEOTIDE SEQUENCE [LARGE SCALE GENOMIC DNA]</scope>
    <source>
        <strain evidence="11 12">DSM 14954</strain>
    </source>
</reference>
<dbReference type="InterPro" id="IPR036852">
    <property type="entry name" value="Peptidase_S8/S53_dom_sf"/>
</dbReference>
<evidence type="ECO:0000256" key="1">
    <source>
        <dbReference type="ARBA" id="ARBA00011073"/>
    </source>
</evidence>
<dbReference type="InterPro" id="IPR051048">
    <property type="entry name" value="Peptidase_S8/S53_subtilisin"/>
</dbReference>
<feature type="region of interest" description="Disordered" evidence="8">
    <location>
        <begin position="145"/>
        <end position="164"/>
    </location>
</feature>
<sequence length="556" mass="55984">MRRVGALVAVLLLAAPAGAQAGEGDIIVIREPGTSARDIREDAGVRVVKPLPIEGAELVKPRGGDVADAVAELRADDDVVLAERDVRVTVDGLDAPSDPFFLSLWGLPDATVPAAWTTTTGAGVSVGVVDTGVRADHLDLAGQLTGNPGERGAGREANGLDDDGNGFVDDYQGWDFVAGDNTPQDGNGHGTHVTGTIAALADNGRGVTGVAPGAKVVPLRALDNSGNGYMSTIASALDYAGAIGLPVVNASLGGGYANVLERVVAAHPDTLYVVAAGNANRNNDDPAVASYPCALPQANILCVAAHDRSGARASFSNYGATTVDLSAPGVDIASTWNTTANAYATTQGTSMASPHVAGAAALVLAARPGITAAQLKWALTSSATVTPALAGTTVTGGRLDTAAAVAAVAGTLPVEPAPTSTPTPEPTPEAPVAPVAPQPPVATPEVPAPAATPEPTPAPPAAPRLVDVNVGGSLKGAKGKLRVSFKLTRSATVRFAVHAKGKAKPVASWTKRAHRGGNQYTLTRKLPTGATLKRGAYTLSVSLSATAKSSTAIRVR</sequence>
<dbReference type="InterPro" id="IPR023828">
    <property type="entry name" value="Peptidase_S8_Ser-AS"/>
</dbReference>
<feature type="region of interest" description="Disordered" evidence="8">
    <location>
        <begin position="413"/>
        <end position="464"/>
    </location>
</feature>
<evidence type="ECO:0000256" key="5">
    <source>
        <dbReference type="PIRSR" id="PIRSR615500-1"/>
    </source>
</evidence>
<proteinExistence type="inferred from homology"/>
<dbReference type="PROSITE" id="PS00137">
    <property type="entry name" value="SUBTILASE_HIS"/>
    <property type="match status" value="1"/>
</dbReference>
<dbReference type="GO" id="GO:0006508">
    <property type="term" value="P:proteolysis"/>
    <property type="evidence" value="ECO:0007669"/>
    <property type="project" value="UniProtKB-KW"/>
</dbReference>
<dbReference type="InterPro" id="IPR022398">
    <property type="entry name" value="Peptidase_S8_His-AS"/>
</dbReference>
<feature type="active site" description="Charge relay system" evidence="5 6">
    <location>
        <position position="189"/>
    </location>
</feature>
<dbReference type="InterPro" id="IPR015500">
    <property type="entry name" value="Peptidase_S8_subtilisin-rel"/>
</dbReference>
<evidence type="ECO:0000313" key="11">
    <source>
        <dbReference type="EMBL" id="RKQ92922.1"/>
    </source>
</evidence>
<dbReference type="GO" id="GO:0004252">
    <property type="term" value="F:serine-type endopeptidase activity"/>
    <property type="evidence" value="ECO:0007669"/>
    <property type="project" value="UniProtKB-UniRule"/>
</dbReference>
<feature type="active site" description="Charge relay system" evidence="5 6">
    <location>
        <position position="130"/>
    </location>
</feature>
<keyword evidence="12" id="KW-1185">Reference proteome</keyword>
<organism evidence="11 12">
    <name type="scientific">Solirubrobacter pauli</name>
    <dbReference type="NCBI Taxonomy" id="166793"/>
    <lineage>
        <taxon>Bacteria</taxon>
        <taxon>Bacillati</taxon>
        <taxon>Actinomycetota</taxon>
        <taxon>Thermoleophilia</taxon>
        <taxon>Solirubrobacterales</taxon>
        <taxon>Solirubrobacteraceae</taxon>
        <taxon>Solirubrobacter</taxon>
    </lineage>
</organism>
<evidence type="ECO:0000256" key="6">
    <source>
        <dbReference type="PROSITE-ProRule" id="PRU01240"/>
    </source>
</evidence>
<evidence type="ECO:0000256" key="2">
    <source>
        <dbReference type="ARBA" id="ARBA00022670"/>
    </source>
</evidence>
<feature type="chain" id="PRO_5025038728" evidence="9">
    <location>
        <begin position="22"/>
        <end position="556"/>
    </location>
</feature>
<dbReference type="PROSITE" id="PS00136">
    <property type="entry name" value="SUBTILASE_ASP"/>
    <property type="match status" value="1"/>
</dbReference>
<evidence type="ECO:0000256" key="9">
    <source>
        <dbReference type="SAM" id="SignalP"/>
    </source>
</evidence>
<accession>A0A660LD43</accession>
<name>A0A660LD43_9ACTN</name>
<dbReference type="PANTHER" id="PTHR43399:SF4">
    <property type="entry name" value="CELL WALL-ASSOCIATED PROTEASE"/>
    <property type="match status" value="1"/>
</dbReference>
<keyword evidence="9" id="KW-0732">Signal</keyword>
<gene>
    <name evidence="11" type="ORF">C8N24_2778</name>
</gene>
<dbReference type="Proteomes" id="UP000278962">
    <property type="component" value="Unassembled WGS sequence"/>
</dbReference>
<feature type="active site" description="Charge relay system" evidence="5 6">
    <location>
        <position position="350"/>
    </location>
</feature>
<dbReference type="CDD" id="cd07473">
    <property type="entry name" value="Peptidases_S8_Subtilisin_like"/>
    <property type="match status" value="1"/>
</dbReference>
<feature type="compositionally biased region" description="Pro residues" evidence="8">
    <location>
        <begin position="415"/>
        <end position="462"/>
    </location>
</feature>
<dbReference type="Pfam" id="PF00082">
    <property type="entry name" value="Peptidase_S8"/>
    <property type="match status" value="1"/>
</dbReference>
<dbReference type="SUPFAM" id="SSF52743">
    <property type="entry name" value="Subtilisin-like"/>
    <property type="match status" value="1"/>
</dbReference>
<comment type="similarity">
    <text evidence="1 6 7">Belongs to the peptidase S8 family.</text>
</comment>
<dbReference type="Gene3D" id="3.40.50.200">
    <property type="entry name" value="Peptidase S8/S53 domain"/>
    <property type="match status" value="1"/>
</dbReference>
<feature type="signal peptide" evidence="9">
    <location>
        <begin position="1"/>
        <end position="21"/>
    </location>
</feature>
<evidence type="ECO:0000256" key="4">
    <source>
        <dbReference type="ARBA" id="ARBA00022825"/>
    </source>
</evidence>
<evidence type="ECO:0000256" key="8">
    <source>
        <dbReference type="SAM" id="MobiDB-lite"/>
    </source>
</evidence>
<dbReference type="InterPro" id="IPR023827">
    <property type="entry name" value="Peptidase_S8_Asp-AS"/>
</dbReference>
<evidence type="ECO:0000256" key="3">
    <source>
        <dbReference type="ARBA" id="ARBA00022801"/>
    </source>
</evidence>
<keyword evidence="4 6" id="KW-0720">Serine protease</keyword>
<dbReference type="PRINTS" id="PR00723">
    <property type="entry name" value="SUBTILISIN"/>
</dbReference>
<keyword evidence="2 6" id="KW-0645">Protease</keyword>
<keyword evidence="3 6" id="KW-0378">Hydrolase</keyword>
<dbReference type="RefSeq" id="WP_121250690.1">
    <property type="nucleotide sequence ID" value="NZ_RBIL01000001.1"/>
</dbReference>
<dbReference type="PROSITE" id="PS00138">
    <property type="entry name" value="SUBTILASE_SER"/>
    <property type="match status" value="1"/>
</dbReference>
<dbReference type="PANTHER" id="PTHR43399">
    <property type="entry name" value="SUBTILISIN-RELATED"/>
    <property type="match status" value="1"/>
</dbReference>
<evidence type="ECO:0000256" key="7">
    <source>
        <dbReference type="RuleBase" id="RU003355"/>
    </source>
</evidence>
<dbReference type="InterPro" id="IPR034204">
    <property type="entry name" value="PfSUB1-like_cat_dom"/>
</dbReference>
<dbReference type="OrthoDB" id="9758772at2"/>
<feature type="domain" description="Peptidase S8/S53" evidence="10">
    <location>
        <begin position="121"/>
        <end position="384"/>
    </location>
</feature>